<feature type="transmembrane region" description="Helical" evidence="2">
    <location>
        <begin position="71"/>
        <end position="92"/>
    </location>
</feature>
<dbReference type="EMBL" id="SNSC02000013">
    <property type="protein sequence ID" value="TID18691.1"/>
    <property type="molecule type" value="Genomic_DNA"/>
</dbReference>
<dbReference type="OrthoDB" id="5376804at2759"/>
<gene>
    <name evidence="3" type="ORF">E6O75_ATG05812</name>
</gene>
<keyword evidence="2" id="KW-1133">Transmembrane helix</keyword>
<dbReference type="Pfam" id="PF11374">
    <property type="entry name" value="DUF3176"/>
    <property type="match status" value="1"/>
</dbReference>
<keyword evidence="4" id="KW-1185">Reference proteome</keyword>
<feature type="compositionally biased region" description="Basic and acidic residues" evidence="1">
    <location>
        <begin position="8"/>
        <end position="23"/>
    </location>
</feature>
<accession>A0A4Z1PAS7</accession>
<protein>
    <submittedName>
        <fullName evidence="3">Uncharacterized protein</fullName>
    </submittedName>
</protein>
<evidence type="ECO:0000313" key="4">
    <source>
        <dbReference type="Proteomes" id="UP000298493"/>
    </source>
</evidence>
<dbReference type="AlphaFoldDB" id="A0A4Z1PAS7"/>
<feature type="transmembrane region" description="Helical" evidence="2">
    <location>
        <begin position="175"/>
        <end position="193"/>
    </location>
</feature>
<feature type="region of interest" description="Disordered" evidence="1">
    <location>
        <begin position="1"/>
        <end position="23"/>
    </location>
</feature>
<sequence>MVPQRSSYEMDDHTSHTCPPHVEHTDSLIESSQGSILESVFEGLTNVTQSAKSVDGMSHHRKVKALRADGWIWEILSLLTACASLIGFMFLLKKYDNQASPQWPHGLSLNTVVSVMSTMFRINVLVPVAAGMSQMGWIWLARRERRLDDISCFDAASRGPWGCLRLLGRTKFGHLASLGAWLSIACLALGPFFQQAVRYDQRSATDATKIAATTVSYSYNGARDSTKGGLPGAGFPVPINVLNVDSRMPHNLRAAMFNAIFTSNLMSLPDPLYSCPTGNCTWDPFRTLGVSTSCFNISSEVSLAYGDFIANSSDGYKMVPSNTSILGDLLNDTDSQTFMKLRSIVPTANSSYMAPFAKVSGILAVVEWAKVLARFANAVTGVGAHVTQNTTFEAHRCLFYFAIHELGERVVNGTYQVNQTAQFTEATKGKMNSLVYKPAPHGNATNRHRDFTVSQESFDIISSQFTMDPNFLQGKVEVSNSSSLNGPTIAFTLFQADNVTKAMYNLADYMTKSFRANDSLLLQAQGHGPSFIAESQMIIGRALSPQQVVHVQWSWLVLPIVVLLLTAVFLGVVILTSTACDVGAWKDSPLTLFFHAMEGVRDDGGRTEDLDTTDAMNKAASRMRVRVRKGDWTVDEAD</sequence>
<evidence type="ECO:0000313" key="3">
    <source>
        <dbReference type="EMBL" id="TID18691.1"/>
    </source>
</evidence>
<keyword evidence="2" id="KW-0812">Transmembrane</keyword>
<feature type="transmembrane region" description="Helical" evidence="2">
    <location>
        <begin position="553"/>
        <end position="576"/>
    </location>
</feature>
<reference evidence="3 4" key="1">
    <citation type="submission" date="2019-04" db="EMBL/GenBank/DDBJ databases">
        <title>High contiguity whole genome sequence and gene annotation resource for two Venturia nashicola isolates.</title>
        <authorList>
            <person name="Prokchorchik M."/>
            <person name="Won K."/>
            <person name="Lee Y."/>
            <person name="Choi E.D."/>
            <person name="Segonzac C."/>
            <person name="Sohn K.H."/>
        </authorList>
    </citation>
    <scope>NUCLEOTIDE SEQUENCE [LARGE SCALE GENOMIC DNA]</scope>
    <source>
        <strain evidence="3 4">PRI2</strain>
    </source>
</reference>
<evidence type="ECO:0000256" key="1">
    <source>
        <dbReference type="SAM" id="MobiDB-lite"/>
    </source>
</evidence>
<dbReference type="Proteomes" id="UP000298493">
    <property type="component" value="Unassembled WGS sequence"/>
</dbReference>
<organism evidence="3 4">
    <name type="scientific">Venturia nashicola</name>
    <dbReference type="NCBI Taxonomy" id="86259"/>
    <lineage>
        <taxon>Eukaryota</taxon>
        <taxon>Fungi</taxon>
        <taxon>Dikarya</taxon>
        <taxon>Ascomycota</taxon>
        <taxon>Pezizomycotina</taxon>
        <taxon>Dothideomycetes</taxon>
        <taxon>Pleosporomycetidae</taxon>
        <taxon>Venturiales</taxon>
        <taxon>Venturiaceae</taxon>
        <taxon>Venturia</taxon>
    </lineage>
</organism>
<keyword evidence="2" id="KW-0472">Membrane</keyword>
<dbReference type="InterPro" id="IPR021514">
    <property type="entry name" value="DUF3176"/>
</dbReference>
<comment type="caution">
    <text evidence="3">The sequence shown here is derived from an EMBL/GenBank/DDBJ whole genome shotgun (WGS) entry which is preliminary data.</text>
</comment>
<feature type="transmembrane region" description="Helical" evidence="2">
    <location>
        <begin position="112"/>
        <end position="140"/>
    </location>
</feature>
<name>A0A4Z1PAS7_9PEZI</name>
<dbReference type="PANTHER" id="PTHR35394:SF5">
    <property type="entry name" value="DUF3176 DOMAIN-CONTAINING PROTEIN"/>
    <property type="match status" value="1"/>
</dbReference>
<evidence type="ECO:0000256" key="2">
    <source>
        <dbReference type="SAM" id="Phobius"/>
    </source>
</evidence>
<proteinExistence type="predicted"/>
<dbReference type="PANTHER" id="PTHR35394">
    <property type="entry name" value="DUF3176 DOMAIN-CONTAINING PROTEIN"/>
    <property type="match status" value="1"/>
</dbReference>